<name>A0A086TDY9_HAPC1</name>
<dbReference type="CDD" id="cd05254">
    <property type="entry name" value="dTDP_HR_like_SDR_e"/>
    <property type="match status" value="1"/>
</dbReference>
<dbReference type="GO" id="GO:0016740">
    <property type="term" value="F:transferase activity"/>
    <property type="evidence" value="ECO:0007669"/>
    <property type="project" value="UniProtKB-KW"/>
</dbReference>
<gene>
    <name evidence="2" type="ORF">ACRE_015220</name>
</gene>
<protein>
    <submittedName>
        <fullName evidence="2">Methionine adenosyltransferase 2 subunit beta-like protein</fullName>
    </submittedName>
</protein>
<dbReference type="GO" id="GO:0006556">
    <property type="term" value="P:S-adenosylmethionine biosynthetic process"/>
    <property type="evidence" value="ECO:0007669"/>
    <property type="project" value="UniProtKB-UniPathway"/>
</dbReference>
<keyword evidence="3" id="KW-1185">Reference proteome</keyword>
<dbReference type="PANTHER" id="PTHR10491">
    <property type="entry name" value="DTDP-4-DEHYDRORHAMNOSE REDUCTASE"/>
    <property type="match status" value="1"/>
</dbReference>
<keyword evidence="2" id="KW-0808">Transferase</keyword>
<dbReference type="OrthoDB" id="6235964at2759"/>
<dbReference type="GO" id="GO:0048269">
    <property type="term" value="C:methionine adenosyltransferase complex"/>
    <property type="evidence" value="ECO:0007669"/>
    <property type="project" value="TreeGrafter"/>
</dbReference>
<dbReference type="Pfam" id="PF04321">
    <property type="entry name" value="RmlD_sub_bind"/>
    <property type="match status" value="1"/>
</dbReference>
<dbReference type="EMBL" id="JPKY01000008">
    <property type="protein sequence ID" value="KFH47571.1"/>
    <property type="molecule type" value="Genomic_DNA"/>
</dbReference>
<evidence type="ECO:0000313" key="3">
    <source>
        <dbReference type="Proteomes" id="UP000029964"/>
    </source>
</evidence>
<dbReference type="Gene3D" id="3.40.50.720">
    <property type="entry name" value="NAD(P)-binding Rossmann-like Domain"/>
    <property type="match status" value="1"/>
</dbReference>
<dbReference type="InterPro" id="IPR005913">
    <property type="entry name" value="dTDP_dehydrorham_reduct"/>
</dbReference>
<dbReference type="HOGENOM" id="CLU_045518_0_1_1"/>
<evidence type="ECO:0000313" key="2">
    <source>
        <dbReference type="EMBL" id="KFH47571.1"/>
    </source>
</evidence>
<dbReference type="Proteomes" id="UP000029964">
    <property type="component" value="Unassembled WGS sequence"/>
</dbReference>
<accession>A0A086TDY9</accession>
<dbReference type="InterPro" id="IPR029903">
    <property type="entry name" value="RmlD-like-bd"/>
</dbReference>
<evidence type="ECO:0000259" key="1">
    <source>
        <dbReference type="Pfam" id="PF04321"/>
    </source>
</evidence>
<dbReference type="STRING" id="857340.A0A086TDY9"/>
<organism evidence="2 3">
    <name type="scientific">Hapsidospora chrysogenum (strain ATCC 11550 / CBS 779.69 / DSM 880 / IAM 14645 / JCM 23072 / IMI 49137)</name>
    <name type="common">Acremonium chrysogenum</name>
    <dbReference type="NCBI Taxonomy" id="857340"/>
    <lineage>
        <taxon>Eukaryota</taxon>
        <taxon>Fungi</taxon>
        <taxon>Dikarya</taxon>
        <taxon>Ascomycota</taxon>
        <taxon>Pezizomycotina</taxon>
        <taxon>Sordariomycetes</taxon>
        <taxon>Hypocreomycetidae</taxon>
        <taxon>Hypocreales</taxon>
        <taxon>Bionectriaceae</taxon>
        <taxon>Hapsidospora</taxon>
    </lineage>
</organism>
<reference evidence="3" key="1">
    <citation type="journal article" date="2014" name="Genome Announc.">
        <title>Genome sequence and annotation of Acremonium chrysogenum, producer of the beta-lactam antibiotic cephalosporin C.</title>
        <authorList>
            <person name="Terfehr D."/>
            <person name="Dahlmann T.A."/>
            <person name="Specht T."/>
            <person name="Zadra I."/>
            <person name="Kuernsteiner H."/>
            <person name="Kueck U."/>
        </authorList>
    </citation>
    <scope>NUCLEOTIDE SEQUENCE [LARGE SCALE GENOMIC DNA]</scope>
    <source>
        <strain evidence="3">ATCC 11550 / CBS 779.69 / DSM 880 / IAM 14645 / JCM 23072 / IMI 49137</strain>
    </source>
</reference>
<dbReference type="FunFam" id="3.40.50.720:FF:000357">
    <property type="entry name" value="Methionine adenosyltransferase 2 subunit beta"/>
    <property type="match status" value="1"/>
</dbReference>
<dbReference type="UniPathway" id="UPA00315">
    <property type="reaction ID" value="UER00080"/>
</dbReference>
<sequence length="321" mass="35433">MPSRTVLVTGATGLLGREVCKAFRLDSGNWTVKGTAYSRADGVDIVKADLGDESRVKSVLDEVKPDVIVHCAAQRFPNKVDKDPDAARALNIEASASLARLAAARDILLIYISTDYVFPGTPGDAPYEADAEPRPTNLYGQTKLDGERAVLREYEAAGRQGSGIALRVPVLYGHAETPAESAINVLMDSLWKAQTEGAKIKMDHWAIRYPTNTEDVARVCHDIAEKYLSTNPDVRKSLPQILQFTSEDKVTKYEIVERFADIMGLPLTGIEADTEGNDPNAAVQRPYDSHLSTKALRDLGINVSTMDFTDWWRREVKAFRH</sequence>
<dbReference type="SUPFAM" id="SSF51735">
    <property type="entry name" value="NAD(P)-binding Rossmann-fold domains"/>
    <property type="match status" value="1"/>
</dbReference>
<dbReference type="InterPro" id="IPR036291">
    <property type="entry name" value="NAD(P)-bd_dom_sf"/>
</dbReference>
<dbReference type="GO" id="GO:0048270">
    <property type="term" value="F:methionine adenosyltransferase regulator activity"/>
    <property type="evidence" value="ECO:0007669"/>
    <property type="project" value="TreeGrafter"/>
</dbReference>
<comment type="caution">
    <text evidence="2">The sequence shown here is derived from an EMBL/GenBank/DDBJ whole genome shotgun (WGS) entry which is preliminary data.</text>
</comment>
<dbReference type="AlphaFoldDB" id="A0A086TDY9"/>
<proteinExistence type="predicted"/>
<dbReference type="PANTHER" id="PTHR10491:SF4">
    <property type="entry name" value="METHIONINE ADENOSYLTRANSFERASE 2 SUBUNIT BETA"/>
    <property type="match status" value="1"/>
</dbReference>
<feature type="domain" description="RmlD-like substrate binding" evidence="1">
    <location>
        <begin position="5"/>
        <end position="302"/>
    </location>
</feature>